<feature type="domain" description="Integrase catalytic" evidence="1">
    <location>
        <begin position="1"/>
        <end position="120"/>
    </location>
</feature>
<dbReference type="InterPro" id="IPR051917">
    <property type="entry name" value="Transposase-Integrase"/>
</dbReference>
<dbReference type="EMBL" id="SNRY01001029">
    <property type="protein sequence ID" value="KAA6334144.1"/>
    <property type="molecule type" value="Genomic_DNA"/>
</dbReference>
<dbReference type="AlphaFoldDB" id="A0A5J4RKR2"/>
<organism evidence="2">
    <name type="scientific">termite gut metagenome</name>
    <dbReference type="NCBI Taxonomy" id="433724"/>
    <lineage>
        <taxon>unclassified sequences</taxon>
        <taxon>metagenomes</taxon>
        <taxon>organismal metagenomes</taxon>
    </lineage>
</organism>
<dbReference type="GO" id="GO:0015074">
    <property type="term" value="P:DNA integration"/>
    <property type="evidence" value="ECO:0007669"/>
    <property type="project" value="InterPro"/>
</dbReference>
<evidence type="ECO:0000313" key="2">
    <source>
        <dbReference type="EMBL" id="KAA6334144.1"/>
    </source>
</evidence>
<dbReference type="InterPro" id="IPR053392">
    <property type="entry name" value="Transposase_IS30-like"/>
</dbReference>
<dbReference type="InterPro" id="IPR001584">
    <property type="entry name" value="Integrase_cat-core"/>
</dbReference>
<dbReference type="PROSITE" id="PS50994">
    <property type="entry name" value="INTEGRASE"/>
    <property type="match status" value="1"/>
</dbReference>
<gene>
    <name evidence="2" type="ORF">EZS27_017500</name>
</gene>
<sequence length="121" mass="13955">MEKLVSGKQALLLSKVAVRLLYPYKENMHTITSDNGTEFAEHEFIAKKLGADFYFAHPYSSGERGLNEYTNGLIRQYILKGTDLKVYTNDFIKLVQNKINKKLREKLGFHTPSKIFYASLF</sequence>
<comment type="caution">
    <text evidence="2">The sequence shown here is derived from an EMBL/GenBank/DDBJ whole genome shotgun (WGS) entry which is preliminary data.</text>
</comment>
<proteinExistence type="predicted"/>
<dbReference type="InterPro" id="IPR036397">
    <property type="entry name" value="RNaseH_sf"/>
</dbReference>
<dbReference type="Gene3D" id="3.30.420.10">
    <property type="entry name" value="Ribonuclease H-like superfamily/Ribonuclease H"/>
    <property type="match status" value="1"/>
</dbReference>
<reference evidence="2" key="1">
    <citation type="submission" date="2019-03" db="EMBL/GenBank/DDBJ databases">
        <title>Single cell metagenomics reveals metabolic interactions within the superorganism composed of flagellate Streblomastix strix and complex community of Bacteroidetes bacteria on its surface.</title>
        <authorList>
            <person name="Treitli S.C."/>
            <person name="Kolisko M."/>
            <person name="Husnik F."/>
            <person name="Keeling P."/>
            <person name="Hampl V."/>
        </authorList>
    </citation>
    <scope>NUCLEOTIDE SEQUENCE</scope>
    <source>
        <strain evidence="2">STM</strain>
    </source>
</reference>
<dbReference type="GO" id="GO:0004803">
    <property type="term" value="F:transposase activity"/>
    <property type="evidence" value="ECO:0007669"/>
    <property type="project" value="TreeGrafter"/>
</dbReference>
<dbReference type="InterPro" id="IPR012337">
    <property type="entry name" value="RNaseH-like_sf"/>
</dbReference>
<dbReference type="SUPFAM" id="SSF53098">
    <property type="entry name" value="Ribonuclease H-like"/>
    <property type="match status" value="1"/>
</dbReference>
<dbReference type="GO" id="GO:0005829">
    <property type="term" value="C:cytosol"/>
    <property type="evidence" value="ECO:0007669"/>
    <property type="project" value="TreeGrafter"/>
</dbReference>
<evidence type="ECO:0000259" key="1">
    <source>
        <dbReference type="PROSITE" id="PS50994"/>
    </source>
</evidence>
<name>A0A5J4RKR2_9ZZZZ</name>
<dbReference type="PANTHER" id="PTHR10948">
    <property type="entry name" value="TRANSPOSASE"/>
    <property type="match status" value="1"/>
</dbReference>
<dbReference type="GO" id="GO:0032196">
    <property type="term" value="P:transposition"/>
    <property type="evidence" value="ECO:0007669"/>
    <property type="project" value="TreeGrafter"/>
</dbReference>
<dbReference type="PANTHER" id="PTHR10948:SF23">
    <property type="entry name" value="TRANSPOSASE INSI FOR INSERTION SEQUENCE ELEMENT IS30A-RELATED"/>
    <property type="match status" value="1"/>
</dbReference>
<dbReference type="GO" id="GO:0003676">
    <property type="term" value="F:nucleic acid binding"/>
    <property type="evidence" value="ECO:0007669"/>
    <property type="project" value="InterPro"/>
</dbReference>
<dbReference type="NCBIfam" id="NF033563">
    <property type="entry name" value="transpos_IS30"/>
    <property type="match status" value="1"/>
</dbReference>
<accession>A0A5J4RKR2</accession>
<protein>
    <recommendedName>
        <fullName evidence="1">Integrase catalytic domain-containing protein</fullName>
    </recommendedName>
</protein>